<accession>A0A7G6TUA0</accession>
<keyword evidence="1" id="KW-0808">Transferase</keyword>
<organism evidence="1 2">
    <name type="scientific">Tardiphaga robiniae</name>
    <dbReference type="NCBI Taxonomy" id="943830"/>
    <lineage>
        <taxon>Bacteria</taxon>
        <taxon>Pseudomonadati</taxon>
        <taxon>Pseudomonadota</taxon>
        <taxon>Alphaproteobacteria</taxon>
        <taxon>Hyphomicrobiales</taxon>
        <taxon>Nitrobacteraceae</taxon>
        <taxon>Tardiphaga</taxon>
    </lineage>
</organism>
<sequence>MGSSPKTLQRLKQLTWDGFLQPGSSICDIGATQLFGDASGHNARDFLTFYAERYDQAIPPDSADPDKLAAIINNGFLGDLLILAGFKYTALDIFHGTNTILFDLNVHAPGRDLHGKFDLILNLGTTEHVFNQLRAFQTIHDLTRLDGLIYNDLPMGGYLNHALYRYDPLFFSSVLPANCYEKVLEQISVGGGDQGPERPD</sequence>
<dbReference type="SUPFAM" id="SSF53335">
    <property type="entry name" value="S-adenosyl-L-methionine-dependent methyltransferases"/>
    <property type="match status" value="1"/>
</dbReference>
<name>A0A7G6TUA0_9BRAD</name>
<dbReference type="AlphaFoldDB" id="A0A7G6TUA0"/>
<dbReference type="RefSeq" id="WP_184514961.1">
    <property type="nucleotide sequence ID" value="NZ_CP050292.1"/>
</dbReference>
<dbReference type="GO" id="GO:0008168">
    <property type="term" value="F:methyltransferase activity"/>
    <property type="evidence" value="ECO:0007669"/>
    <property type="project" value="UniProtKB-KW"/>
</dbReference>
<reference evidence="2" key="1">
    <citation type="journal article" date="2020" name="Mol. Plant Microbe">
        <title>Rhizobial microsymbionts of the narrowly endemic Oxytropis species growing in Kamchatka are characterized by significant genetic diversity and possess a set of genes that are associated with T3SS and T6SS secretion systems and can affect the development of symbiosis.</title>
        <authorList>
            <person name="Safronova V."/>
            <person name="Guro P."/>
            <person name="Sazanova A."/>
            <person name="Kuznetsova I."/>
            <person name="Belimov A."/>
            <person name="Yakubov V."/>
            <person name="Chirak E."/>
            <person name="Afonin A."/>
            <person name="Gogolev Y."/>
            <person name="Andronov E."/>
            <person name="Tikhonovich I."/>
        </authorList>
    </citation>
    <scope>NUCLEOTIDE SEQUENCE [LARGE SCALE GENOMIC DNA]</scope>
    <source>
        <strain evidence="2">581</strain>
    </source>
</reference>
<dbReference type="InterPro" id="IPR029063">
    <property type="entry name" value="SAM-dependent_MTases_sf"/>
</dbReference>
<dbReference type="EMBL" id="CP050292">
    <property type="protein sequence ID" value="QND70332.1"/>
    <property type="molecule type" value="Genomic_DNA"/>
</dbReference>
<evidence type="ECO:0000313" key="1">
    <source>
        <dbReference type="EMBL" id="QND70332.1"/>
    </source>
</evidence>
<proteinExistence type="predicted"/>
<protein>
    <submittedName>
        <fullName evidence="1">Class I SAM-dependent methyltransferase</fullName>
    </submittedName>
</protein>
<dbReference type="GO" id="GO:0032259">
    <property type="term" value="P:methylation"/>
    <property type="evidence" value="ECO:0007669"/>
    <property type="project" value="UniProtKB-KW"/>
</dbReference>
<gene>
    <name evidence="1" type="ORF">HB776_03070</name>
</gene>
<keyword evidence="1" id="KW-0489">Methyltransferase</keyword>
<dbReference type="KEGG" id="trb:HB776_03070"/>
<evidence type="ECO:0000313" key="2">
    <source>
        <dbReference type="Proteomes" id="UP000515291"/>
    </source>
</evidence>
<dbReference type="Proteomes" id="UP000515291">
    <property type="component" value="Chromosome"/>
</dbReference>